<keyword evidence="3" id="KW-1185">Reference proteome</keyword>
<organism evidence="2 3">
    <name type="scientific">Vigna mungo</name>
    <name type="common">Black gram</name>
    <name type="synonym">Phaseolus mungo</name>
    <dbReference type="NCBI Taxonomy" id="3915"/>
    <lineage>
        <taxon>Eukaryota</taxon>
        <taxon>Viridiplantae</taxon>
        <taxon>Streptophyta</taxon>
        <taxon>Embryophyta</taxon>
        <taxon>Tracheophyta</taxon>
        <taxon>Spermatophyta</taxon>
        <taxon>Magnoliopsida</taxon>
        <taxon>eudicotyledons</taxon>
        <taxon>Gunneridae</taxon>
        <taxon>Pentapetalae</taxon>
        <taxon>rosids</taxon>
        <taxon>fabids</taxon>
        <taxon>Fabales</taxon>
        <taxon>Fabaceae</taxon>
        <taxon>Papilionoideae</taxon>
        <taxon>50 kb inversion clade</taxon>
        <taxon>NPAAA clade</taxon>
        <taxon>indigoferoid/millettioid clade</taxon>
        <taxon>Phaseoleae</taxon>
        <taxon>Vigna</taxon>
    </lineage>
</organism>
<accession>A0AAQ3RGV4</accession>
<reference evidence="2 3" key="1">
    <citation type="journal article" date="2023" name="Life. Sci Alliance">
        <title>Evolutionary insights into 3D genome organization and epigenetic landscape of Vigna mungo.</title>
        <authorList>
            <person name="Junaid A."/>
            <person name="Singh B."/>
            <person name="Bhatia S."/>
        </authorList>
    </citation>
    <scope>NUCLEOTIDE SEQUENCE [LARGE SCALE GENOMIC DNA]</scope>
    <source>
        <strain evidence="2">Urdbean</strain>
    </source>
</reference>
<evidence type="ECO:0000259" key="1">
    <source>
        <dbReference type="Pfam" id="PF23247"/>
    </source>
</evidence>
<sequence length="133" mass="15286">MPFVGGTVNIQNNFPTHQTLSMSNANTGDWMMGQQVSLKLEYLELRILPEMSHIWVATNNSFTLQHLNSLLIQECEKLEVIFPQSVLRCLSELDHLKVIQCKELRQIIEDDLEGKRLSNISTTMLPKTRIIAY</sequence>
<evidence type="ECO:0000313" key="3">
    <source>
        <dbReference type="Proteomes" id="UP001374535"/>
    </source>
</evidence>
<gene>
    <name evidence="2" type="ORF">V8G54_036709</name>
</gene>
<evidence type="ECO:0000313" key="2">
    <source>
        <dbReference type="EMBL" id="WVY91195.1"/>
    </source>
</evidence>
<dbReference type="EMBL" id="CP144690">
    <property type="protein sequence ID" value="WVY91195.1"/>
    <property type="molecule type" value="Genomic_DNA"/>
</dbReference>
<dbReference type="AlphaFoldDB" id="A0AAQ3RGV4"/>
<feature type="domain" description="Disease resistance protein At4g27190-like leucine-rich repeats" evidence="1">
    <location>
        <begin position="34"/>
        <end position="102"/>
    </location>
</feature>
<protein>
    <recommendedName>
        <fullName evidence="1">Disease resistance protein At4g27190-like leucine-rich repeats domain-containing protein</fullName>
    </recommendedName>
</protein>
<proteinExistence type="predicted"/>
<dbReference type="Proteomes" id="UP001374535">
    <property type="component" value="Chromosome 11"/>
</dbReference>
<name>A0AAQ3RGV4_VIGMU</name>
<dbReference type="InterPro" id="IPR057135">
    <property type="entry name" value="At4g27190-like_LRR"/>
</dbReference>
<dbReference type="Pfam" id="PF23247">
    <property type="entry name" value="LRR_RPS2"/>
    <property type="match status" value="1"/>
</dbReference>